<protein>
    <recommendedName>
        <fullName evidence="3">START domain-containing protein</fullName>
    </recommendedName>
</protein>
<organism evidence="1 2">
    <name type="scientific">Saprolegnia parasitica (strain CBS 223.65)</name>
    <dbReference type="NCBI Taxonomy" id="695850"/>
    <lineage>
        <taxon>Eukaryota</taxon>
        <taxon>Sar</taxon>
        <taxon>Stramenopiles</taxon>
        <taxon>Oomycota</taxon>
        <taxon>Saprolegniomycetes</taxon>
        <taxon>Saprolegniales</taxon>
        <taxon>Saprolegniaceae</taxon>
        <taxon>Saprolegnia</taxon>
    </lineage>
</organism>
<proteinExistence type="predicted"/>
<evidence type="ECO:0008006" key="3">
    <source>
        <dbReference type="Google" id="ProtNLM"/>
    </source>
</evidence>
<keyword evidence="2" id="KW-1185">Reference proteome</keyword>
<sequence>MGEEDMAEVLALLQDDAATIESMAAFLSRTTDFASPEVSSDDSATRETRQMKRRLAGNPKEEIEYLQSKHRYLTRQLHTLQERQALVPSDDPWKGRALEQARAAQRSRQENLRLKAMLEDQLKVLEALQRVIAKKPRLSTFPTMADAQWKHGVLDVAEREASLEALMQHQLEKLETAWIRHGLFDAVEANEAVLRSHVETKGQEGMTLHFVHCTRIPLDYVAMANLTWEHMTTKLRSKRSEVLEAYHPDLVYVKHFGDLPDPTMPTLEARVVYRRWIQPDRVIIAWCTILDDKLLPHSRGNLVENRFGWSVTHRKSTDESMLAVYGTMTTPSMHVDDASAQPAVGTLTELLLQMSKENGEKFGSRIRDAILAYKSSQNALTK</sequence>
<evidence type="ECO:0000313" key="1">
    <source>
        <dbReference type="EMBL" id="KDO24887.1"/>
    </source>
</evidence>
<evidence type="ECO:0000313" key="2">
    <source>
        <dbReference type="Proteomes" id="UP000030745"/>
    </source>
</evidence>
<dbReference type="RefSeq" id="XP_012204347.1">
    <property type="nucleotide sequence ID" value="XM_012348957.1"/>
</dbReference>
<dbReference type="OrthoDB" id="69983at2759"/>
<accession>A0A067CDI9</accession>
<dbReference type="AlphaFoldDB" id="A0A067CDI9"/>
<reference evidence="1 2" key="1">
    <citation type="journal article" date="2013" name="PLoS Genet.">
        <title>Distinctive expansion of potential virulence genes in the genome of the oomycete fish pathogen Saprolegnia parasitica.</title>
        <authorList>
            <person name="Jiang R.H."/>
            <person name="de Bruijn I."/>
            <person name="Haas B.J."/>
            <person name="Belmonte R."/>
            <person name="Lobach L."/>
            <person name="Christie J."/>
            <person name="van den Ackerveken G."/>
            <person name="Bottin A."/>
            <person name="Bulone V."/>
            <person name="Diaz-Moreno S.M."/>
            <person name="Dumas B."/>
            <person name="Fan L."/>
            <person name="Gaulin E."/>
            <person name="Govers F."/>
            <person name="Grenville-Briggs L.J."/>
            <person name="Horner N.R."/>
            <person name="Levin J.Z."/>
            <person name="Mammella M."/>
            <person name="Meijer H.J."/>
            <person name="Morris P."/>
            <person name="Nusbaum C."/>
            <person name="Oome S."/>
            <person name="Phillips A.J."/>
            <person name="van Rooyen D."/>
            <person name="Rzeszutek E."/>
            <person name="Saraiva M."/>
            <person name="Secombes C.J."/>
            <person name="Seidl M.F."/>
            <person name="Snel B."/>
            <person name="Stassen J.H."/>
            <person name="Sykes S."/>
            <person name="Tripathy S."/>
            <person name="van den Berg H."/>
            <person name="Vega-Arreguin J.C."/>
            <person name="Wawra S."/>
            <person name="Young S.K."/>
            <person name="Zeng Q."/>
            <person name="Dieguez-Uribeondo J."/>
            <person name="Russ C."/>
            <person name="Tyler B.M."/>
            <person name="van West P."/>
        </authorList>
    </citation>
    <scope>NUCLEOTIDE SEQUENCE [LARGE SCALE GENOMIC DNA]</scope>
    <source>
        <strain evidence="1 2">CBS 223.65</strain>
    </source>
</reference>
<dbReference type="STRING" id="695850.A0A067CDI9"/>
<dbReference type="GeneID" id="24131688"/>
<dbReference type="KEGG" id="spar:SPRG_09531"/>
<name>A0A067CDI9_SAPPC</name>
<dbReference type="OMA" id="MFMEFLS"/>
<dbReference type="EMBL" id="KK583237">
    <property type="protein sequence ID" value="KDO24887.1"/>
    <property type="molecule type" value="Genomic_DNA"/>
</dbReference>
<gene>
    <name evidence="1" type="ORF">SPRG_09531</name>
</gene>
<dbReference type="Proteomes" id="UP000030745">
    <property type="component" value="Unassembled WGS sequence"/>
</dbReference>
<dbReference type="VEuPathDB" id="FungiDB:SPRG_09531"/>